<organism evidence="3 4">
    <name type="scientific">Octadecabacter dasysiphoniae</name>
    <dbReference type="NCBI Taxonomy" id="2909341"/>
    <lineage>
        <taxon>Bacteria</taxon>
        <taxon>Pseudomonadati</taxon>
        <taxon>Pseudomonadota</taxon>
        <taxon>Alphaproteobacteria</taxon>
        <taxon>Rhodobacterales</taxon>
        <taxon>Roseobacteraceae</taxon>
        <taxon>Octadecabacter</taxon>
    </lineage>
</organism>
<keyword evidence="4" id="KW-1185">Reference proteome</keyword>
<dbReference type="SUPFAM" id="SSF47413">
    <property type="entry name" value="lambda repressor-like DNA-binding domains"/>
    <property type="match status" value="1"/>
</dbReference>
<dbReference type="SMART" id="SM00530">
    <property type="entry name" value="HTH_XRE"/>
    <property type="match status" value="1"/>
</dbReference>
<dbReference type="PANTHER" id="PTHR46797">
    <property type="entry name" value="HTH-TYPE TRANSCRIPTIONAL REGULATOR"/>
    <property type="match status" value="1"/>
</dbReference>
<sequence length="143" mass="16047">MSPKVPNNVAKFRKALKLSQDTLAGRLGLSVTQLSRLERGASSLTQDRIVELAKAFEIEPHELFRDASFKEKIELNLMRDVIVQLDEMIQRLGISLTSTQRGDLTIELYRLETEGLDEAQLVDHSVNLKKFEGMVKALGHLSG</sequence>
<dbReference type="EMBL" id="JAKGAQ010000001">
    <property type="protein sequence ID" value="MCF2870776.1"/>
    <property type="molecule type" value="Genomic_DNA"/>
</dbReference>
<accession>A0ABS9CV11</accession>
<dbReference type="PANTHER" id="PTHR46797:SF1">
    <property type="entry name" value="METHYLPHOSPHONATE SYNTHASE"/>
    <property type="match status" value="1"/>
</dbReference>
<reference evidence="3 4" key="1">
    <citation type="submission" date="2022-01" db="EMBL/GenBank/DDBJ databases">
        <title>Octadecabacter sp. nov., isolated from a marine alga.</title>
        <authorList>
            <person name="Jin M.S."/>
            <person name="Kim H.M."/>
            <person name="Han D.M."/>
            <person name="Jung J.J."/>
            <person name="Jeon C.O."/>
        </authorList>
    </citation>
    <scope>NUCLEOTIDE SEQUENCE [LARGE SCALE GENOMIC DNA]</scope>
    <source>
        <strain evidence="3 4">G9-8</strain>
    </source>
</reference>
<protein>
    <submittedName>
        <fullName evidence="3">Helix-turn-helix domain-containing protein</fullName>
    </submittedName>
</protein>
<dbReference type="PROSITE" id="PS50943">
    <property type="entry name" value="HTH_CROC1"/>
    <property type="match status" value="1"/>
</dbReference>
<feature type="domain" description="HTH cro/C1-type" evidence="2">
    <location>
        <begin position="9"/>
        <end position="63"/>
    </location>
</feature>
<evidence type="ECO:0000313" key="3">
    <source>
        <dbReference type="EMBL" id="MCF2870776.1"/>
    </source>
</evidence>
<dbReference type="Proteomes" id="UP001200557">
    <property type="component" value="Unassembled WGS sequence"/>
</dbReference>
<comment type="caution">
    <text evidence="3">The sequence shown here is derived from an EMBL/GenBank/DDBJ whole genome shotgun (WGS) entry which is preliminary data.</text>
</comment>
<name>A0ABS9CV11_9RHOB</name>
<evidence type="ECO:0000256" key="1">
    <source>
        <dbReference type="ARBA" id="ARBA00023125"/>
    </source>
</evidence>
<gene>
    <name evidence="3" type="ORF">L0664_06830</name>
</gene>
<dbReference type="Gene3D" id="1.10.260.40">
    <property type="entry name" value="lambda repressor-like DNA-binding domains"/>
    <property type="match status" value="1"/>
</dbReference>
<keyword evidence="1" id="KW-0238">DNA-binding</keyword>
<evidence type="ECO:0000313" key="4">
    <source>
        <dbReference type="Proteomes" id="UP001200557"/>
    </source>
</evidence>
<dbReference type="RefSeq" id="WP_235224870.1">
    <property type="nucleotide sequence ID" value="NZ_JAKGAQ010000001.1"/>
</dbReference>
<dbReference type="InterPro" id="IPR010982">
    <property type="entry name" value="Lambda_DNA-bd_dom_sf"/>
</dbReference>
<dbReference type="CDD" id="cd00093">
    <property type="entry name" value="HTH_XRE"/>
    <property type="match status" value="1"/>
</dbReference>
<dbReference type="InterPro" id="IPR001387">
    <property type="entry name" value="Cro/C1-type_HTH"/>
</dbReference>
<proteinExistence type="predicted"/>
<dbReference type="InterPro" id="IPR050807">
    <property type="entry name" value="TransReg_Diox_bact_type"/>
</dbReference>
<evidence type="ECO:0000259" key="2">
    <source>
        <dbReference type="PROSITE" id="PS50943"/>
    </source>
</evidence>
<dbReference type="Pfam" id="PF01381">
    <property type="entry name" value="HTH_3"/>
    <property type="match status" value="1"/>
</dbReference>